<dbReference type="EMBL" id="CH476609">
    <property type="protein sequence ID" value="EAU29609.1"/>
    <property type="molecule type" value="Genomic_DNA"/>
</dbReference>
<dbReference type="eggNOG" id="ENOG502RJXA">
    <property type="taxonomic scope" value="Eukaryota"/>
</dbReference>
<feature type="region of interest" description="Disordered" evidence="1">
    <location>
        <begin position="223"/>
        <end position="243"/>
    </location>
</feature>
<dbReference type="HOGENOM" id="CLU_084283_0_0_1"/>
<feature type="chain" id="PRO_5004169943" evidence="2">
    <location>
        <begin position="18"/>
        <end position="288"/>
    </location>
</feature>
<evidence type="ECO:0000256" key="2">
    <source>
        <dbReference type="SAM" id="SignalP"/>
    </source>
</evidence>
<dbReference type="AlphaFoldDB" id="Q0C824"/>
<evidence type="ECO:0000256" key="1">
    <source>
        <dbReference type="SAM" id="MobiDB-lite"/>
    </source>
</evidence>
<proteinExistence type="predicted"/>
<dbReference type="OMA" id="YELILYW"/>
<name>Q0C824_ASPTN</name>
<reference evidence="4" key="1">
    <citation type="submission" date="2005-09" db="EMBL/GenBank/DDBJ databases">
        <title>Annotation of the Aspergillus terreus NIH2624 genome.</title>
        <authorList>
            <person name="Birren B.W."/>
            <person name="Lander E.S."/>
            <person name="Galagan J.E."/>
            <person name="Nusbaum C."/>
            <person name="Devon K."/>
            <person name="Henn M."/>
            <person name="Ma L.-J."/>
            <person name="Jaffe D.B."/>
            <person name="Butler J."/>
            <person name="Alvarez P."/>
            <person name="Gnerre S."/>
            <person name="Grabherr M."/>
            <person name="Kleber M."/>
            <person name="Mauceli E.W."/>
            <person name="Brockman W."/>
            <person name="Rounsley S."/>
            <person name="Young S.K."/>
            <person name="LaButti K."/>
            <person name="Pushparaj V."/>
            <person name="DeCaprio D."/>
            <person name="Crawford M."/>
            <person name="Koehrsen M."/>
            <person name="Engels R."/>
            <person name="Montgomery P."/>
            <person name="Pearson M."/>
            <person name="Howarth C."/>
            <person name="Larson L."/>
            <person name="Luoma S."/>
            <person name="White J."/>
            <person name="Alvarado L."/>
            <person name="Kodira C.D."/>
            <person name="Zeng Q."/>
            <person name="Oleary S."/>
            <person name="Yandava C."/>
            <person name="Denning D.W."/>
            <person name="Nierman W.C."/>
            <person name="Milne T."/>
            <person name="Madden K."/>
        </authorList>
    </citation>
    <scope>NUCLEOTIDE SEQUENCE [LARGE SCALE GENOMIC DNA]</scope>
    <source>
        <strain evidence="4">NIH 2624 / FGSC A1156</strain>
    </source>
</reference>
<dbReference type="OrthoDB" id="4895973at2759"/>
<feature type="signal peptide" evidence="2">
    <location>
        <begin position="1"/>
        <end position="17"/>
    </location>
</feature>
<dbReference type="Proteomes" id="UP000007963">
    <property type="component" value="Unassembled WGS sequence"/>
</dbReference>
<keyword evidence="2" id="KW-0732">Signal</keyword>
<dbReference type="VEuPathDB" id="FungiDB:ATEG_10160"/>
<organism evidence="3 4">
    <name type="scientific">Aspergillus terreus (strain NIH 2624 / FGSC A1156)</name>
    <dbReference type="NCBI Taxonomy" id="341663"/>
    <lineage>
        <taxon>Eukaryota</taxon>
        <taxon>Fungi</taxon>
        <taxon>Dikarya</taxon>
        <taxon>Ascomycota</taxon>
        <taxon>Pezizomycotina</taxon>
        <taxon>Eurotiomycetes</taxon>
        <taxon>Eurotiomycetidae</taxon>
        <taxon>Eurotiales</taxon>
        <taxon>Aspergillaceae</taxon>
        <taxon>Aspergillus</taxon>
        <taxon>Aspergillus subgen. Circumdati</taxon>
    </lineage>
</organism>
<evidence type="ECO:0000313" key="3">
    <source>
        <dbReference type="EMBL" id="EAU29609.1"/>
    </source>
</evidence>
<dbReference type="RefSeq" id="XP_001209462.1">
    <property type="nucleotide sequence ID" value="XM_001209462.1"/>
</dbReference>
<gene>
    <name evidence="3" type="ORF">ATEG_10160</name>
</gene>
<dbReference type="GeneID" id="4319453"/>
<sequence>MLPLLFIAVFLAAGVTANQVAGKFQALFFYQLYRLEVDAHGLANSRMAPGCAKAGVVCSMEEFMKEVCKVKIEPERDASGNIIRPPKGQKPNLVNVPDLSRVDWARVGEGADLDVFSTEFDRSGFKGDFVNKKIFKGWDDTGDTFANVMSEAEDIGVKAIAKLNADGRQPADDRVNKMITALKTHGDARRYDQALKITKAFEEEMTRKGFTVAYTDPIERPPVPGYRKIDADRTVSDNQGNAGFNDKVEKRVREYVSKYNSAGSSKSHVESITKTERVHKHLAEACKA</sequence>
<evidence type="ECO:0000313" key="4">
    <source>
        <dbReference type="Proteomes" id="UP000007963"/>
    </source>
</evidence>
<protein>
    <submittedName>
        <fullName evidence="3">Uncharacterized protein</fullName>
    </submittedName>
</protein>
<accession>Q0C824</accession>